<evidence type="ECO:0000313" key="2">
    <source>
        <dbReference type="EMBL" id="KAF2259268.1"/>
    </source>
</evidence>
<dbReference type="AlphaFoldDB" id="A0A9P4JZ79"/>
<dbReference type="Proteomes" id="UP000800093">
    <property type="component" value="Unassembled WGS sequence"/>
</dbReference>
<reference evidence="3" key="1">
    <citation type="journal article" date="2020" name="Stud. Mycol.">
        <title>101 Dothideomycetes genomes: A test case for predicting lifestyles and emergence of pathogens.</title>
        <authorList>
            <person name="Haridas S."/>
            <person name="Albert R."/>
            <person name="Binder M."/>
            <person name="Bloem J."/>
            <person name="LaButti K."/>
            <person name="Salamov A."/>
            <person name="Andreopoulos B."/>
            <person name="Baker S."/>
            <person name="Barry K."/>
            <person name="Bills G."/>
            <person name="Bluhm B."/>
            <person name="Cannon C."/>
            <person name="Castanera R."/>
            <person name="Culley D."/>
            <person name="Daum C."/>
            <person name="Ezra D."/>
            <person name="Gonzalez J."/>
            <person name="Henrissat B."/>
            <person name="Kuo A."/>
            <person name="Liang C."/>
            <person name="Lipzen A."/>
            <person name="Lutzoni F."/>
            <person name="Magnuson J."/>
            <person name="Mondo S."/>
            <person name="Nolan M."/>
            <person name="Ohm R."/>
            <person name="Pangilinan J."/>
            <person name="Park H.-J."/>
            <person name="Ramirez L."/>
            <person name="Alfaro M."/>
            <person name="Sun H."/>
            <person name="Tritt A."/>
            <person name="Yoshinaga Y."/>
            <person name="Zwiers L.-H."/>
            <person name="Turgeon B."/>
            <person name="Goodwin S."/>
            <person name="Spatafora J."/>
            <person name="Crous P."/>
            <person name="Grigoriev I."/>
        </authorList>
    </citation>
    <scope>NUCLEOTIDE SEQUENCE [LARGE SCALE GENOMIC DNA]</scope>
    <source>
        <strain evidence="3">CBS 304.66</strain>
    </source>
</reference>
<feature type="region of interest" description="Disordered" evidence="1">
    <location>
        <begin position="27"/>
        <end position="75"/>
    </location>
</feature>
<evidence type="ECO:0000256" key="1">
    <source>
        <dbReference type="SAM" id="MobiDB-lite"/>
    </source>
</evidence>
<keyword evidence="3" id="KW-1185">Reference proteome</keyword>
<comment type="caution">
    <text evidence="2">The sequence shown here is derived from an EMBL/GenBank/DDBJ whole genome shotgun (WGS) entry which is preliminary data.</text>
</comment>
<proteinExistence type="predicted"/>
<dbReference type="EMBL" id="ML986713">
    <property type="protein sequence ID" value="KAF2259268.1"/>
    <property type="molecule type" value="Genomic_DNA"/>
</dbReference>
<name>A0A9P4JZ79_9PLEO</name>
<sequence>MPSAVRGSCDGPFFSARRARVLLVKDPSGRRDGAAQRATRLRVKEDRRTGDGANSRTRSRSPCNRGRTAKGGVEMAGRGDEDVCYALRDPGQGNEEGLEYVVYEAAAGMNAWKKHGGSEGCGEETGWSAGTPSSRLGWAVGDWPPCRPISMRFKNNNHGRAHSLIV</sequence>
<accession>A0A9P4JZ79</accession>
<protein>
    <submittedName>
        <fullName evidence="2">Uncharacterized protein</fullName>
    </submittedName>
</protein>
<feature type="compositionally biased region" description="Polar residues" evidence="1">
    <location>
        <begin position="52"/>
        <end position="62"/>
    </location>
</feature>
<gene>
    <name evidence="2" type="ORF">CC78DRAFT_586100</name>
</gene>
<evidence type="ECO:0000313" key="3">
    <source>
        <dbReference type="Proteomes" id="UP000800093"/>
    </source>
</evidence>
<organism evidence="2 3">
    <name type="scientific">Lojkania enalia</name>
    <dbReference type="NCBI Taxonomy" id="147567"/>
    <lineage>
        <taxon>Eukaryota</taxon>
        <taxon>Fungi</taxon>
        <taxon>Dikarya</taxon>
        <taxon>Ascomycota</taxon>
        <taxon>Pezizomycotina</taxon>
        <taxon>Dothideomycetes</taxon>
        <taxon>Pleosporomycetidae</taxon>
        <taxon>Pleosporales</taxon>
        <taxon>Pleosporales incertae sedis</taxon>
        <taxon>Lojkania</taxon>
    </lineage>
</organism>